<feature type="region of interest" description="Disordered" evidence="1">
    <location>
        <begin position="249"/>
        <end position="311"/>
    </location>
</feature>
<proteinExistence type="predicted"/>
<keyword evidence="4" id="KW-1185">Reference proteome</keyword>
<organism evidence="3 4">
    <name type="scientific">Strigomonas culicis</name>
    <dbReference type="NCBI Taxonomy" id="28005"/>
    <lineage>
        <taxon>Eukaryota</taxon>
        <taxon>Discoba</taxon>
        <taxon>Euglenozoa</taxon>
        <taxon>Kinetoplastea</taxon>
        <taxon>Metakinetoplastina</taxon>
        <taxon>Trypanosomatida</taxon>
        <taxon>Trypanosomatidae</taxon>
        <taxon>Strigomonadinae</taxon>
        <taxon>Strigomonas</taxon>
    </lineage>
</organism>
<comment type="caution">
    <text evidence="3">The sequence shown here is derived from an EMBL/GenBank/DDBJ whole genome shotgun (WGS) entry which is preliminary data.</text>
</comment>
<gene>
    <name evidence="3" type="ORF">STCU_12302</name>
</gene>
<dbReference type="AlphaFoldDB" id="S9TFR1"/>
<feature type="compositionally biased region" description="Basic and acidic residues" evidence="1">
    <location>
        <begin position="250"/>
        <end position="261"/>
    </location>
</feature>
<feature type="chain" id="PRO_5004570229" evidence="2">
    <location>
        <begin position="41"/>
        <end position="311"/>
    </location>
</feature>
<dbReference type="Proteomes" id="UP000015354">
    <property type="component" value="Unassembled WGS sequence"/>
</dbReference>
<feature type="compositionally biased region" description="Basic and acidic residues" evidence="1">
    <location>
        <begin position="268"/>
        <end position="281"/>
    </location>
</feature>
<keyword evidence="2" id="KW-0732">Signal</keyword>
<reference evidence="3 4" key="1">
    <citation type="journal article" date="2013" name="PLoS ONE">
        <title>Predicting the Proteins of Angomonas deanei, Strigomonas culicis and Their Respective Endosymbionts Reveals New Aspects of the Trypanosomatidae Family.</title>
        <authorList>
            <person name="Motta M.C."/>
            <person name="Martins A.C."/>
            <person name="de Souza S.S."/>
            <person name="Catta-Preta C.M."/>
            <person name="Silva R."/>
            <person name="Klein C.C."/>
            <person name="de Almeida L.G."/>
            <person name="de Lima Cunha O."/>
            <person name="Ciapina L.P."/>
            <person name="Brocchi M."/>
            <person name="Colabardini A.C."/>
            <person name="de Araujo Lima B."/>
            <person name="Machado C.R."/>
            <person name="de Almeida Soares C.M."/>
            <person name="Probst C.M."/>
            <person name="de Menezes C.B."/>
            <person name="Thompson C.E."/>
            <person name="Bartholomeu D.C."/>
            <person name="Gradia D.F."/>
            <person name="Pavoni D.P."/>
            <person name="Grisard E.C."/>
            <person name="Fantinatti-Garboggini F."/>
            <person name="Marchini F.K."/>
            <person name="Rodrigues-Luiz G.F."/>
            <person name="Wagner G."/>
            <person name="Goldman G.H."/>
            <person name="Fietto J.L."/>
            <person name="Elias M.C."/>
            <person name="Goldman M.H."/>
            <person name="Sagot M.F."/>
            <person name="Pereira M."/>
            <person name="Stoco P.H."/>
            <person name="de Mendonca-Neto R.P."/>
            <person name="Teixeira S.M."/>
            <person name="Maciel T.E."/>
            <person name="de Oliveira Mendes T.A."/>
            <person name="Urmenyi T.P."/>
            <person name="de Souza W."/>
            <person name="Schenkman S."/>
            <person name="de Vasconcelos A.T."/>
        </authorList>
    </citation>
    <scope>NUCLEOTIDE SEQUENCE [LARGE SCALE GENOMIC DNA]</scope>
</reference>
<evidence type="ECO:0000313" key="3">
    <source>
        <dbReference type="EMBL" id="EPY15158.1"/>
    </source>
</evidence>
<sequence>MHAAQRRVGRHRGGLLRGRRRQGVVLLLLLLQYLVGGHEARHPRGVGRRCLARLLTVGPHRREHDALERNGVVREPHKPLRVEAQDVALVEARQHVRADHVHVARVDRHELPRHRQRRRVRAVDEPPVAPVALVLAGQRRHALVHHLWPLREGPAEPLRQVARDAAVQHQVRRDPHLHLVRHVLAAAAVERGEAAAAVVLHHGAGAARAGHARPQPGAAHAAAAGEAAVHARVGRRRLLQHAEVAPPAFHLEHEGQDRDVRQQAGEAEGLHGRQREAGHERRNGRRAAAVRGGAPGAPRRRRPRPAPAGAG</sequence>
<accession>S9TFR1</accession>
<evidence type="ECO:0000256" key="1">
    <source>
        <dbReference type="SAM" id="MobiDB-lite"/>
    </source>
</evidence>
<feature type="signal peptide" evidence="2">
    <location>
        <begin position="1"/>
        <end position="40"/>
    </location>
</feature>
<protein>
    <submittedName>
        <fullName evidence="3">Uncharacterized protein</fullName>
    </submittedName>
</protein>
<name>S9TFR1_9TRYP</name>
<evidence type="ECO:0000256" key="2">
    <source>
        <dbReference type="SAM" id="SignalP"/>
    </source>
</evidence>
<evidence type="ECO:0000313" key="4">
    <source>
        <dbReference type="Proteomes" id="UP000015354"/>
    </source>
</evidence>
<dbReference type="EMBL" id="ATMH01012488">
    <property type="protein sequence ID" value="EPY15158.1"/>
    <property type="molecule type" value="Genomic_DNA"/>
</dbReference>